<reference evidence="3" key="1">
    <citation type="journal article" date="2019" name="Int. J. Syst. Evol. Microbiol.">
        <title>The Global Catalogue of Microorganisms (GCM) 10K type strain sequencing project: providing services to taxonomists for standard genome sequencing and annotation.</title>
        <authorList>
            <consortium name="The Broad Institute Genomics Platform"/>
            <consortium name="The Broad Institute Genome Sequencing Center for Infectious Disease"/>
            <person name="Wu L."/>
            <person name="Ma J."/>
        </authorList>
    </citation>
    <scope>NUCLEOTIDE SEQUENCE [LARGE SCALE GENOMIC DNA]</scope>
    <source>
        <strain evidence="3">JCM 18303</strain>
    </source>
</reference>
<sequence>MRIRRWALGPGAVAAGRDITGPVIVINGESLDPLAGYLPNQRLMGELGRQLDLPRFTGRDNLITEIDQTVHSPGRGYVVVQGEAGVGKTALAAYLVWNRPCAYHFTRLPGGRSPEKARRSLAAQLIGAWRIQDEVFATGGQVPKQADDPAWLVEVLHAAAARRDQEWASGSARPPLVLIVDGLDEAGPADPERDTGIPLGLPRPEHLPDGVFVVVTTRFGLPLPGVRDPQTAWKTIQVDGPDNLADMRNYLTAAVATDDPDTVLRQAVLCHALDPERFVETLAQRCAGVWIYMRYVLDDIRAGGRSPTDVATLPMGLRGYYLDQIQRWQTPGEEWERVGLPLLATLVALQRPVSTSELADYAGPVEAPSVRRWLTEHFRPFLDATHPALGTPTYSVRHQSLRELFTVTSVDHSARRQSELSGDDGDEHDQLLLGRLAESLTRAHGRIFTRLTHRLDSSTESIGSSDYTRAHLARHAVGARRFDELVCDPRALLACEPAALLPHHAVPASPQARAAFNAYQLSNGSRVTQPDRAERWLHVWARKTRAEQLATRSMDPGSPSILRAWWTGHTNLTLSGHSGPVRQLCAVPLPGGGAMLASAGDDNVFACGIRSPVSRWGFR</sequence>
<protein>
    <recommendedName>
        <fullName evidence="1">Orc1-like AAA ATPase domain-containing protein</fullName>
    </recommendedName>
</protein>
<dbReference type="InterPro" id="IPR027417">
    <property type="entry name" value="P-loop_NTPase"/>
</dbReference>
<feature type="domain" description="Orc1-like AAA ATPase" evidence="1">
    <location>
        <begin position="55"/>
        <end position="190"/>
    </location>
</feature>
<dbReference type="Gene3D" id="3.40.50.300">
    <property type="entry name" value="P-loop containing nucleotide triphosphate hydrolases"/>
    <property type="match status" value="1"/>
</dbReference>
<dbReference type="PANTHER" id="PTHR10039:SF14">
    <property type="entry name" value="NACHT DOMAIN-CONTAINING PROTEIN"/>
    <property type="match status" value="1"/>
</dbReference>
<evidence type="ECO:0000313" key="2">
    <source>
        <dbReference type="EMBL" id="GAA5171607.1"/>
    </source>
</evidence>
<accession>A0ABP9R5B5</accession>
<keyword evidence="3" id="KW-1185">Reference proteome</keyword>
<dbReference type="EMBL" id="BAABJP010000050">
    <property type="protein sequence ID" value="GAA5171607.1"/>
    <property type="molecule type" value="Genomic_DNA"/>
</dbReference>
<comment type="caution">
    <text evidence="2">The sequence shown here is derived from an EMBL/GenBank/DDBJ whole genome shotgun (WGS) entry which is preliminary data.</text>
</comment>
<gene>
    <name evidence="2" type="ORF">GCM10023321_70370</name>
</gene>
<evidence type="ECO:0000313" key="3">
    <source>
        <dbReference type="Proteomes" id="UP001428817"/>
    </source>
</evidence>
<name>A0ABP9R5B5_9PSEU</name>
<dbReference type="Pfam" id="PF13191">
    <property type="entry name" value="AAA_16"/>
    <property type="match status" value="1"/>
</dbReference>
<dbReference type="InterPro" id="IPR041664">
    <property type="entry name" value="AAA_16"/>
</dbReference>
<organism evidence="2 3">
    <name type="scientific">Pseudonocardia eucalypti</name>
    <dbReference type="NCBI Taxonomy" id="648755"/>
    <lineage>
        <taxon>Bacteria</taxon>
        <taxon>Bacillati</taxon>
        <taxon>Actinomycetota</taxon>
        <taxon>Actinomycetes</taxon>
        <taxon>Pseudonocardiales</taxon>
        <taxon>Pseudonocardiaceae</taxon>
        <taxon>Pseudonocardia</taxon>
    </lineage>
</organism>
<dbReference type="SUPFAM" id="SSF52540">
    <property type="entry name" value="P-loop containing nucleoside triphosphate hydrolases"/>
    <property type="match status" value="1"/>
</dbReference>
<dbReference type="RefSeq" id="WP_185066010.1">
    <property type="nucleotide sequence ID" value="NZ_BAABJP010000050.1"/>
</dbReference>
<evidence type="ECO:0000259" key="1">
    <source>
        <dbReference type="Pfam" id="PF13191"/>
    </source>
</evidence>
<dbReference type="Proteomes" id="UP001428817">
    <property type="component" value="Unassembled WGS sequence"/>
</dbReference>
<dbReference type="PANTHER" id="PTHR10039">
    <property type="entry name" value="AMELOGENIN"/>
    <property type="match status" value="1"/>
</dbReference>
<proteinExistence type="predicted"/>